<feature type="transmembrane region" description="Helical" evidence="1">
    <location>
        <begin position="67"/>
        <end position="86"/>
    </location>
</feature>
<name>A0ABU7WH02_9GAMM</name>
<keyword evidence="1" id="KW-1133">Transmembrane helix</keyword>
<protein>
    <submittedName>
        <fullName evidence="3">Uncharacterized protein</fullName>
    </submittedName>
</protein>
<dbReference type="RefSeq" id="WP_332078497.1">
    <property type="nucleotide sequence ID" value="NZ_JAZHBM010000002.1"/>
</dbReference>
<comment type="caution">
    <text evidence="3">The sequence shown here is derived from an EMBL/GenBank/DDBJ whole genome shotgun (WGS) entry which is preliminary data.</text>
</comment>
<evidence type="ECO:0000256" key="1">
    <source>
        <dbReference type="SAM" id="Phobius"/>
    </source>
</evidence>
<evidence type="ECO:0000313" key="3">
    <source>
        <dbReference type="EMBL" id="MEF3082780.1"/>
    </source>
</evidence>
<evidence type="ECO:0000256" key="2">
    <source>
        <dbReference type="SAM" id="SignalP"/>
    </source>
</evidence>
<proteinExistence type="predicted"/>
<sequence>MQSAICTALLLVGSLFGCGAAFAQSNAMSRQSDASLLASVQVPVAMTEALSAGGRFSITALEASGDTVMLTVSGVGLAASAVIVVSAELVRRLGIVAGTAIVAVAVSGGWILSAAGEGIAFVADALTRPFIHSMRISS</sequence>
<dbReference type="Proteomes" id="UP001358324">
    <property type="component" value="Unassembled WGS sequence"/>
</dbReference>
<feature type="signal peptide" evidence="2">
    <location>
        <begin position="1"/>
        <end position="23"/>
    </location>
</feature>
<gene>
    <name evidence="3" type="ORF">V3391_11250</name>
</gene>
<feature type="chain" id="PRO_5046283805" evidence="2">
    <location>
        <begin position="24"/>
        <end position="138"/>
    </location>
</feature>
<feature type="transmembrane region" description="Helical" evidence="1">
    <location>
        <begin position="93"/>
        <end position="112"/>
    </location>
</feature>
<accession>A0ABU7WH02</accession>
<organism evidence="3 4">
    <name type="scientific">Luteimonas flava</name>
    <dbReference type="NCBI Taxonomy" id="3115822"/>
    <lineage>
        <taxon>Bacteria</taxon>
        <taxon>Pseudomonadati</taxon>
        <taxon>Pseudomonadota</taxon>
        <taxon>Gammaproteobacteria</taxon>
        <taxon>Lysobacterales</taxon>
        <taxon>Lysobacteraceae</taxon>
        <taxon>Luteimonas</taxon>
    </lineage>
</organism>
<keyword evidence="1" id="KW-0812">Transmembrane</keyword>
<keyword evidence="2" id="KW-0732">Signal</keyword>
<evidence type="ECO:0000313" key="4">
    <source>
        <dbReference type="Proteomes" id="UP001358324"/>
    </source>
</evidence>
<keyword evidence="1" id="KW-0472">Membrane</keyword>
<reference evidence="3 4" key="1">
    <citation type="submission" date="2024-01" db="EMBL/GenBank/DDBJ databases">
        <title>Novel species of the genus Luteimonas isolated from rivers.</title>
        <authorList>
            <person name="Lu H."/>
        </authorList>
    </citation>
    <scope>NUCLEOTIDE SEQUENCE [LARGE SCALE GENOMIC DNA]</scope>
    <source>
        <strain evidence="3 4">SMYT11W</strain>
    </source>
</reference>
<keyword evidence="4" id="KW-1185">Reference proteome</keyword>
<dbReference type="EMBL" id="JAZHBM010000002">
    <property type="protein sequence ID" value="MEF3082780.1"/>
    <property type="molecule type" value="Genomic_DNA"/>
</dbReference>